<evidence type="ECO:0000313" key="7">
    <source>
        <dbReference type="Proteomes" id="UP000016922"/>
    </source>
</evidence>
<evidence type="ECO:0000259" key="5">
    <source>
        <dbReference type="PROSITE" id="PS51891"/>
    </source>
</evidence>
<comment type="similarity">
    <text evidence="1">Belongs to the Gfa family.</text>
</comment>
<evidence type="ECO:0000313" key="6">
    <source>
        <dbReference type="EMBL" id="EPE35906.1"/>
    </source>
</evidence>
<keyword evidence="4" id="KW-0456">Lyase</keyword>
<reference evidence="6 7" key="1">
    <citation type="journal article" date="2013" name="BMC Genomics">
        <title>Genomics-driven discovery of the pneumocandin biosynthetic gene cluster in the fungus Glarea lozoyensis.</title>
        <authorList>
            <person name="Chen L."/>
            <person name="Yue Q."/>
            <person name="Zhang X."/>
            <person name="Xiang M."/>
            <person name="Wang C."/>
            <person name="Li S."/>
            <person name="Che Y."/>
            <person name="Ortiz-Lopez F.J."/>
            <person name="Bills G.F."/>
            <person name="Liu X."/>
            <person name="An Z."/>
        </authorList>
    </citation>
    <scope>NUCLEOTIDE SEQUENCE [LARGE SCALE GENOMIC DNA]</scope>
    <source>
        <strain evidence="7">ATCC 20868 / MF5171</strain>
    </source>
</reference>
<dbReference type="Pfam" id="PF04828">
    <property type="entry name" value="GFA"/>
    <property type="match status" value="2"/>
</dbReference>
<dbReference type="KEGG" id="glz:GLAREA_05244"/>
<dbReference type="Proteomes" id="UP000016922">
    <property type="component" value="Unassembled WGS sequence"/>
</dbReference>
<dbReference type="RefSeq" id="XP_008076724.1">
    <property type="nucleotide sequence ID" value="XM_008078533.1"/>
</dbReference>
<feature type="domain" description="CENP-V/GFA" evidence="5">
    <location>
        <begin position="211"/>
        <end position="331"/>
    </location>
</feature>
<evidence type="ECO:0000256" key="3">
    <source>
        <dbReference type="ARBA" id="ARBA00022833"/>
    </source>
</evidence>
<dbReference type="EMBL" id="KE145353">
    <property type="protein sequence ID" value="EPE35906.1"/>
    <property type="molecule type" value="Genomic_DNA"/>
</dbReference>
<dbReference type="eggNOG" id="ENOG502RZJN">
    <property type="taxonomic scope" value="Eukaryota"/>
</dbReference>
<dbReference type="Gene3D" id="3.90.1590.10">
    <property type="entry name" value="glutathione-dependent formaldehyde- activating enzyme (gfa)"/>
    <property type="match status" value="2"/>
</dbReference>
<keyword evidence="3" id="KW-0862">Zinc</keyword>
<evidence type="ECO:0000256" key="4">
    <source>
        <dbReference type="ARBA" id="ARBA00023239"/>
    </source>
</evidence>
<protein>
    <submittedName>
        <fullName evidence="6">Mss4-like protein</fullName>
    </submittedName>
</protein>
<evidence type="ECO:0000256" key="2">
    <source>
        <dbReference type="ARBA" id="ARBA00022723"/>
    </source>
</evidence>
<gene>
    <name evidence="6" type="ORF">GLAREA_05244</name>
</gene>
<dbReference type="HOGENOM" id="CLU_038839_0_0_1"/>
<dbReference type="OrthoDB" id="5422068at2759"/>
<name>S3DVE1_GLAL2</name>
<dbReference type="PROSITE" id="PS51891">
    <property type="entry name" value="CENP_V_GFA"/>
    <property type="match status" value="2"/>
</dbReference>
<dbReference type="AlphaFoldDB" id="S3DVE1"/>
<dbReference type="GeneID" id="19464298"/>
<proteinExistence type="inferred from homology"/>
<dbReference type="OMA" id="YREFCNR"/>
<dbReference type="InterPro" id="IPR011057">
    <property type="entry name" value="Mss4-like_sf"/>
</dbReference>
<keyword evidence="2" id="KW-0479">Metal-binding</keyword>
<accession>S3DVE1</accession>
<keyword evidence="7" id="KW-1185">Reference proteome</keyword>
<evidence type="ECO:0000256" key="1">
    <source>
        <dbReference type="ARBA" id="ARBA00005495"/>
    </source>
</evidence>
<organism evidence="6 7">
    <name type="scientific">Glarea lozoyensis (strain ATCC 20868 / MF5171)</name>
    <dbReference type="NCBI Taxonomy" id="1116229"/>
    <lineage>
        <taxon>Eukaryota</taxon>
        <taxon>Fungi</taxon>
        <taxon>Dikarya</taxon>
        <taxon>Ascomycota</taxon>
        <taxon>Pezizomycotina</taxon>
        <taxon>Leotiomycetes</taxon>
        <taxon>Helotiales</taxon>
        <taxon>Helotiaceae</taxon>
        <taxon>Glarea</taxon>
    </lineage>
</organism>
<dbReference type="InterPro" id="IPR006913">
    <property type="entry name" value="CENP-V/GFA"/>
</dbReference>
<dbReference type="SUPFAM" id="SSF51316">
    <property type="entry name" value="Mss4-like"/>
    <property type="match status" value="2"/>
</dbReference>
<dbReference type="PANTHER" id="PTHR33337:SF31">
    <property type="entry name" value="DUF636 DOMAIN PROTEIN (AFU_ORTHOLOGUE AFUA_2G12650)"/>
    <property type="match status" value="1"/>
</dbReference>
<feature type="domain" description="CENP-V/GFA" evidence="5">
    <location>
        <begin position="6"/>
        <end position="113"/>
    </location>
</feature>
<dbReference type="PANTHER" id="PTHR33337">
    <property type="entry name" value="GFA DOMAIN-CONTAINING PROTEIN"/>
    <property type="match status" value="1"/>
</dbReference>
<dbReference type="GO" id="GO:0046872">
    <property type="term" value="F:metal ion binding"/>
    <property type="evidence" value="ECO:0007669"/>
    <property type="project" value="UniProtKB-KW"/>
</dbReference>
<sequence length="367" mass="40652">MASTTVNAACACKSFEYQIQYPQSSLPIDRALCICNRCRKNSGSCGQSHIPIPPDHIVDPSRYQLTKYAITENHDRYFCSTCGAHVLTQVKAAKRWSITTGVLESTEGIVNWTGCKYTEGSLDGGISIWLKDIVGRDGNVKPLKSWAGQDDEPPITDGSLTQTTSIKPEISTDARLTAACHCGGVKFSISRPDEGSKAAVSSFPDLMYPFHEKKEANPNNESWWLRANDKKYVAGLCACPSCRFNSGYEIQPWAFVPKCNLLKENGKILDFNIGTLKRYSSSAGVMREFCSVCGATVFWHNDARPSVIDVSVGLLDPEEGARAEGWLDWWTERVSFQELAVSTSLIASLERGLRIWGREEGLKKDRE</sequence>
<dbReference type="GO" id="GO:0016846">
    <property type="term" value="F:carbon-sulfur lyase activity"/>
    <property type="evidence" value="ECO:0007669"/>
    <property type="project" value="InterPro"/>
</dbReference>